<organism evidence="3 4">
    <name type="scientific">Microlunatus antarcticus</name>
    <dbReference type="NCBI Taxonomy" id="53388"/>
    <lineage>
        <taxon>Bacteria</taxon>
        <taxon>Bacillati</taxon>
        <taxon>Actinomycetota</taxon>
        <taxon>Actinomycetes</taxon>
        <taxon>Propionibacteriales</taxon>
        <taxon>Propionibacteriaceae</taxon>
        <taxon>Microlunatus</taxon>
    </lineage>
</organism>
<dbReference type="EMBL" id="JACHZG010000001">
    <property type="protein sequence ID" value="MBB3327702.1"/>
    <property type="molecule type" value="Genomic_DNA"/>
</dbReference>
<keyword evidence="4" id="KW-1185">Reference proteome</keyword>
<evidence type="ECO:0000313" key="3">
    <source>
        <dbReference type="EMBL" id="MBB3327702.1"/>
    </source>
</evidence>
<dbReference type="InterPro" id="IPR009003">
    <property type="entry name" value="Peptidase_S1_PA"/>
</dbReference>
<dbReference type="Gene3D" id="2.40.10.10">
    <property type="entry name" value="Trypsin-like serine proteases"/>
    <property type="match status" value="2"/>
</dbReference>
<reference evidence="3 4" key="1">
    <citation type="submission" date="2020-08" db="EMBL/GenBank/DDBJ databases">
        <title>Sequencing the genomes of 1000 actinobacteria strains.</title>
        <authorList>
            <person name="Klenk H.-P."/>
        </authorList>
    </citation>
    <scope>NUCLEOTIDE SEQUENCE [LARGE SCALE GENOMIC DNA]</scope>
    <source>
        <strain evidence="3 4">DSM 11053</strain>
    </source>
</reference>
<feature type="chain" id="PRO_5039677099" description="Trypsin" evidence="2">
    <location>
        <begin position="24"/>
        <end position="423"/>
    </location>
</feature>
<dbReference type="SUPFAM" id="SSF50494">
    <property type="entry name" value="Trypsin-like serine proteases"/>
    <property type="match status" value="1"/>
</dbReference>
<evidence type="ECO:0000256" key="2">
    <source>
        <dbReference type="SAM" id="SignalP"/>
    </source>
</evidence>
<protein>
    <recommendedName>
        <fullName evidence="5">Trypsin</fullName>
    </recommendedName>
</protein>
<feature type="signal peptide" evidence="2">
    <location>
        <begin position="1"/>
        <end position="23"/>
    </location>
</feature>
<dbReference type="RefSeq" id="WP_183339083.1">
    <property type="nucleotide sequence ID" value="NZ_JACHZG010000001.1"/>
</dbReference>
<accession>A0A7W5JWP3</accession>
<comment type="caution">
    <text evidence="3">The sequence shown here is derived from an EMBL/GenBank/DDBJ whole genome shotgun (WGS) entry which is preliminary data.</text>
</comment>
<sequence>MIVRCRVLALVVALLTGPAPVGAPPALAPAPSLLSAAEVAALDPDAQAVLLAPLRAAAAALDAVGRSQDRDVYAGVALDASTGRTDLYLTDPGAAAGVLAAARLHDPDLAANQVVVHRAAYALTVLDAASRQAVESPEPYALYASYPAPDASGVRVEVRDPVAASRESAPDLEVASRDGTRVRVPVTFVAGSPRVAHDWDAVKWHDSAPFIGGDVLTSDGDHHYCTAGLPAVRKKDRHPVMVTANHCFGSGDRVYTAAGRTWAYRNGRTGRYVGTVTRRSTAYDAEVLDGADDAADESDTSGWKPLTSVAYSYRGDDVCHSGARSAADGHPTPCGIEVTIDDLYFREGGHTVRGVEGEDVHGWGSVNGDSGGTVFAVQPHGTRQLRGQVSSGGADGTDDQRRVDWPEAVDIFRTLGLELDPET</sequence>
<keyword evidence="2" id="KW-0732">Signal</keyword>
<proteinExistence type="predicted"/>
<evidence type="ECO:0008006" key="5">
    <source>
        <dbReference type="Google" id="ProtNLM"/>
    </source>
</evidence>
<name>A0A7W5JWP3_9ACTN</name>
<evidence type="ECO:0000256" key="1">
    <source>
        <dbReference type="SAM" id="MobiDB-lite"/>
    </source>
</evidence>
<evidence type="ECO:0000313" key="4">
    <source>
        <dbReference type="Proteomes" id="UP000565572"/>
    </source>
</evidence>
<gene>
    <name evidence="3" type="ORF">FHX39_002646</name>
</gene>
<dbReference type="Proteomes" id="UP000565572">
    <property type="component" value="Unassembled WGS sequence"/>
</dbReference>
<dbReference type="AlphaFoldDB" id="A0A7W5JWP3"/>
<dbReference type="InterPro" id="IPR043504">
    <property type="entry name" value="Peptidase_S1_PA_chymotrypsin"/>
</dbReference>
<feature type="region of interest" description="Disordered" evidence="1">
    <location>
        <begin position="382"/>
        <end position="401"/>
    </location>
</feature>